<evidence type="ECO:0000313" key="3">
    <source>
        <dbReference type="Proteomes" id="UP000321723"/>
    </source>
</evidence>
<dbReference type="EMBL" id="BJVQ01000001">
    <property type="protein sequence ID" value="GEL44889.1"/>
    <property type="molecule type" value="Genomic_DNA"/>
</dbReference>
<reference evidence="2 3" key="1">
    <citation type="submission" date="2019-07" db="EMBL/GenBank/DDBJ databases">
        <title>Whole genome shotgun sequence of Cellulomonas hominis NBRC 16055.</title>
        <authorList>
            <person name="Hosoyama A."/>
            <person name="Uohara A."/>
            <person name="Ohji S."/>
            <person name="Ichikawa N."/>
        </authorList>
    </citation>
    <scope>NUCLEOTIDE SEQUENCE [LARGE SCALE GENOMIC DNA]</scope>
    <source>
        <strain evidence="2 3">NBRC 16055</strain>
    </source>
</reference>
<dbReference type="InterPro" id="IPR010330">
    <property type="entry name" value="CoiA_nuc"/>
</dbReference>
<protein>
    <recommendedName>
        <fullName evidence="1">Competence protein CoiA nuclease-like domain-containing protein</fullName>
    </recommendedName>
</protein>
<gene>
    <name evidence="2" type="ORF">CHO01_00050</name>
</gene>
<dbReference type="Pfam" id="PF06054">
    <property type="entry name" value="CoiA_nuc"/>
    <property type="match status" value="1"/>
</dbReference>
<comment type="caution">
    <text evidence="2">The sequence shown here is derived from an EMBL/GenBank/DDBJ whole genome shotgun (WGS) entry which is preliminary data.</text>
</comment>
<dbReference type="AlphaFoldDB" id="A0A511F6I4"/>
<organism evidence="2 3">
    <name type="scientific">Cellulomonas hominis</name>
    <dbReference type="NCBI Taxonomy" id="156981"/>
    <lineage>
        <taxon>Bacteria</taxon>
        <taxon>Bacillati</taxon>
        <taxon>Actinomycetota</taxon>
        <taxon>Actinomycetes</taxon>
        <taxon>Micrococcales</taxon>
        <taxon>Cellulomonadaceae</taxon>
        <taxon>Cellulomonas</taxon>
    </lineage>
</organism>
<proteinExistence type="predicted"/>
<accession>A0A511F6I4</accession>
<evidence type="ECO:0000259" key="1">
    <source>
        <dbReference type="Pfam" id="PF06054"/>
    </source>
</evidence>
<name>A0A511F6I4_9CELL</name>
<keyword evidence="3" id="KW-1185">Reference proteome</keyword>
<feature type="domain" description="Competence protein CoiA nuclease-like" evidence="1">
    <location>
        <begin position="90"/>
        <end position="178"/>
    </location>
</feature>
<dbReference type="Proteomes" id="UP000321723">
    <property type="component" value="Unassembled WGS sequence"/>
</dbReference>
<sequence>MRRVTARHSPAQIAAFAAGESAQVVARDRRDAALVFLPRGQADSVRAVAVEHYECPIPGCDSPVPLSTRGGSKRDHFWHRRPHAHPGGPESLHHFQAKHLVAQWARAAAAAGGVEVAVNEEEWSSDVRRRPDVLATWPDGSRVAFEVEYKSFPVAAWRAKDDAYRAAGIVPVWLFGHTPERYLKPERRAGRARGEGEPPAFRLTAITACAAERGPVLFINPVLGLVGTLWDRGEDLETVRAEDRRWFISRGRRVGDPRAVSPNRDASFDLALSELRACALDVSRGLVTPTMSAIEVEARRVQDAAAADRVAITSAARAARASGRRAVARQVRSVVPAPPSAPGARCRVCGNELDPILAAAGRHVLC</sequence>
<evidence type="ECO:0000313" key="2">
    <source>
        <dbReference type="EMBL" id="GEL44889.1"/>
    </source>
</evidence>